<dbReference type="Gene3D" id="1.10.530.10">
    <property type="match status" value="1"/>
</dbReference>
<dbReference type="InterPro" id="IPR008258">
    <property type="entry name" value="Transglycosylase_SLT_dom_1"/>
</dbReference>
<dbReference type="InterPro" id="IPR023346">
    <property type="entry name" value="Lysozyme-like_dom_sf"/>
</dbReference>
<dbReference type="Pfam" id="PF01464">
    <property type="entry name" value="SLT"/>
    <property type="match status" value="1"/>
</dbReference>
<dbReference type="SUPFAM" id="SSF53955">
    <property type="entry name" value="Lysozyme-like"/>
    <property type="match status" value="1"/>
</dbReference>
<evidence type="ECO:0000313" key="3">
    <source>
        <dbReference type="EMBL" id="SPE00084.1"/>
    </source>
</evidence>
<sequence length="227" mass="25286">MIAPRCSECGIFMLSTSTFLALAMQCAASVHPDTTHEVARVESGFNPYAIAEIIPKVKHKPGDKGVVSYFPESKEAALSIVKNIESRNHRYSVGLMQITSTNFAKFGTTAEKMFDPCENLKVSEKILVDCYKRGGDLVRGLSCYYSGNPETGVKPEPEFNNTSYVQRIGFSPPDNKKIFIVPSVKEMIKKENKTTITPEEIIIYPQYAIRGTVSNEKETKDVEIKSE</sequence>
<organism evidence="3">
    <name type="scientific">Escherichia coli</name>
    <dbReference type="NCBI Taxonomy" id="562"/>
    <lineage>
        <taxon>Bacteria</taxon>
        <taxon>Pseudomonadati</taxon>
        <taxon>Pseudomonadota</taxon>
        <taxon>Gammaproteobacteria</taxon>
        <taxon>Enterobacterales</taxon>
        <taxon>Enterobacteriaceae</taxon>
        <taxon>Escherichia</taxon>
    </lineage>
</organism>
<dbReference type="EMBL" id="LT985262">
    <property type="protein sequence ID" value="SPE00084.1"/>
    <property type="molecule type" value="Genomic_DNA"/>
</dbReference>
<gene>
    <name evidence="3" type="primary">pilx1</name>
    <name evidence="3" type="ORF">RCS52TR719_P0025</name>
</gene>
<reference evidence="3" key="1">
    <citation type="submission" date="2018-02" db="EMBL/GenBank/DDBJ databases">
        <authorList>
            <person name="Cohen D.B."/>
            <person name="Kent A.D."/>
        </authorList>
    </citation>
    <scope>NUCLEOTIDE SEQUENCE</scope>
    <source>
        <strain evidence="3">719</strain>
    </source>
</reference>
<protein>
    <submittedName>
        <fullName evidence="3">Conjugal transfer protein Pilx1 (Soluble lytic murein transglycosylase)</fullName>
    </submittedName>
</protein>
<keyword evidence="3" id="KW-0614">Plasmid</keyword>
<name>A0A2P9E9M2_ECOLX</name>
<dbReference type="AlphaFoldDB" id="A0A2P9E9M2"/>
<accession>A0A2P9E9M2</accession>
<feature type="chain" id="PRO_5015144085" evidence="1">
    <location>
        <begin position="24"/>
        <end position="227"/>
    </location>
</feature>
<dbReference type="CDD" id="cd16892">
    <property type="entry name" value="LT_VirB1-like"/>
    <property type="match status" value="1"/>
</dbReference>
<evidence type="ECO:0000259" key="2">
    <source>
        <dbReference type="Pfam" id="PF01464"/>
    </source>
</evidence>
<keyword evidence="1" id="KW-0732">Signal</keyword>
<evidence type="ECO:0000256" key="1">
    <source>
        <dbReference type="SAM" id="SignalP"/>
    </source>
</evidence>
<proteinExistence type="predicted"/>
<geneLocation type="plasmid" evidence="3">
    <name>RCS52TR719_p</name>
</geneLocation>
<feature type="signal peptide" evidence="1">
    <location>
        <begin position="1"/>
        <end position="23"/>
    </location>
</feature>
<feature type="domain" description="Transglycosylase SLT" evidence="2">
    <location>
        <begin position="24"/>
        <end position="148"/>
    </location>
</feature>